<keyword evidence="1" id="KW-0812">Transmembrane</keyword>
<evidence type="ECO:0000313" key="3">
    <source>
        <dbReference type="Proteomes" id="UP000320888"/>
    </source>
</evidence>
<accession>A0A553ZL05</accession>
<comment type="caution">
    <text evidence="2">The sequence shown here is derived from an EMBL/GenBank/DDBJ whole genome shotgun (WGS) entry which is preliminary data.</text>
</comment>
<dbReference type="AlphaFoldDB" id="A0A553ZL05"/>
<feature type="transmembrane region" description="Helical" evidence="1">
    <location>
        <begin position="48"/>
        <end position="72"/>
    </location>
</feature>
<dbReference type="EMBL" id="VKLS01000103">
    <property type="protein sequence ID" value="TSB42151.1"/>
    <property type="molecule type" value="Genomic_DNA"/>
</dbReference>
<organism evidence="2 3">
    <name type="scientific">Streptomyces benahoarensis</name>
    <dbReference type="NCBI Taxonomy" id="2595054"/>
    <lineage>
        <taxon>Bacteria</taxon>
        <taxon>Bacillati</taxon>
        <taxon>Actinomycetota</taxon>
        <taxon>Actinomycetes</taxon>
        <taxon>Kitasatosporales</taxon>
        <taxon>Streptomycetaceae</taxon>
        <taxon>Streptomyces</taxon>
    </lineage>
</organism>
<dbReference type="Proteomes" id="UP000320888">
    <property type="component" value="Unassembled WGS sequence"/>
</dbReference>
<evidence type="ECO:0000256" key="1">
    <source>
        <dbReference type="SAM" id="Phobius"/>
    </source>
</evidence>
<proteinExistence type="predicted"/>
<protein>
    <submittedName>
        <fullName evidence="2">Uncharacterized protein</fullName>
    </submittedName>
</protein>
<dbReference type="RefSeq" id="WP_143944282.1">
    <property type="nucleotide sequence ID" value="NZ_VKLS01000103.1"/>
</dbReference>
<dbReference type="OrthoDB" id="9899171at2"/>
<evidence type="ECO:0000313" key="2">
    <source>
        <dbReference type="EMBL" id="TSB42151.1"/>
    </source>
</evidence>
<keyword evidence="1" id="KW-0472">Membrane</keyword>
<keyword evidence="3" id="KW-1185">Reference proteome</keyword>
<feature type="transmembrane region" description="Helical" evidence="1">
    <location>
        <begin position="78"/>
        <end position="100"/>
    </location>
</feature>
<name>A0A553ZL05_9ACTN</name>
<reference evidence="2 3" key="1">
    <citation type="submission" date="2019-07" db="EMBL/GenBank/DDBJ databases">
        <title>Draft genome for Streptomyces benahoarensis MZ03-48.</title>
        <authorList>
            <person name="Gonzalez-Pimentel J.L."/>
        </authorList>
    </citation>
    <scope>NUCLEOTIDE SEQUENCE [LARGE SCALE GENOMIC DNA]</scope>
    <source>
        <strain evidence="2 3">MZ03-48</strain>
    </source>
</reference>
<gene>
    <name evidence="2" type="ORF">FNZ23_11385</name>
</gene>
<keyword evidence="1" id="KW-1133">Transmembrane helix</keyword>
<sequence>MPQERPEGAREKRRGAAFEALAVRVARAVLPYGRDGRRTSFWSWDARGLFIVLLGGPIMVGNAVAPGLGWVWWQRALFGLGGVSFSVIAALTLIGGWGLLSRKEWAAEVRPERPD</sequence>